<comment type="caution">
    <text evidence="1">The sequence shown here is derived from an EMBL/GenBank/DDBJ whole genome shotgun (WGS) entry which is preliminary data.</text>
</comment>
<evidence type="ECO:0000313" key="1">
    <source>
        <dbReference type="EMBL" id="KAF7809871.1"/>
    </source>
</evidence>
<keyword evidence="2" id="KW-1185">Reference proteome</keyword>
<gene>
    <name evidence="1" type="ORF">G2W53_036614</name>
</gene>
<dbReference type="EMBL" id="JAAIUW010000011">
    <property type="protein sequence ID" value="KAF7809871.1"/>
    <property type="molecule type" value="Genomic_DNA"/>
</dbReference>
<accession>A0A834W8W2</accession>
<proteinExistence type="predicted"/>
<organism evidence="1 2">
    <name type="scientific">Senna tora</name>
    <dbReference type="NCBI Taxonomy" id="362788"/>
    <lineage>
        <taxon>Eukaryota</taxon>
        <taxon>Viridiplantae</taxon>
        <taxon>Streptophyta</taxon>
        <taxon>Embryophyta</taxon>
        <taxon>Tracheophyta</taxon>
        <taxon>Spermatophyta</taxon>
        <taxon>Magnoliopsida</taxon>
        <taxon>eudicotyledons</taxon>
        <taxon>Gunneridae</taxon>
        <taxon>Pentapetalae</taxon>
        <taxon>rosids</taxon>
        <taxon>fabids</taxon>
        <taxon>Fabales</taxon>
        <taxon>Fabaceae</taxon>
        <taxon>Caesalpinioideae</taxon>
        <taxon>Cassia clade</taxon>
        <taxon>Senna</taxon>
    </lineage>
</organism>
<sequence length="223" mass="25323">MKLYLEGRLQENGSASRAKTRSFPSASWLTLMISACEAKTKSYVYGQRVRRSWQRQGMEEMTIAFCHARSIHQLIKQAQRTVASMCEVNKAKKVRKDRVLRPYSNRRRATTLNLQPAKCKKPTQQDSIQGIFKSAEYAILLSLQSENNAQNDLQHLLIVVWRSVRARKKLDVAVAPSSNPSTHPLARPCCRFSHCARKDVRGKKEVRLLNEMTTSPSSTSSTS</sequence>
<dbReference type="AlphaFoldDB" id="A0A834W8W2"/>
<dbReference type="Proteomes" id="UP000634136">
    <property type="component" value="Unassembled WGS sequence"/>
</dbReference>
<name>A0A834W8W2_9FABA</name>
<reference evidence="1" key="1">
    <citation type="submission" date="2020-09" db="EMBL/GenBank/DDBJ databases">
        <title>Genome-Enabled Discovery of Anthraquinone Biosynthesis in Senna tora.</title>
        <authorList>
            <person name="Kang S.-H."/>
            <person name="Pandey R.P."/>
            <person name="Lee C.-M."/>
            <person name="Sim J.-S."/>
            <person name="Jeong J.-T."/>
            <person name="Choi B.-S."/>
            <person name="Jung M."/>
            <person name="Ginzburg D."/>
            <person name="Zhao K."/>
            <person name="Won S.Y."/>
            <person name="Oh T.-J."/>
            <person name="Yu Y."/>
            <person name="Kim N.-H."/>
            <person name="Lee O.R."/>
            <person name="Lee T.-H."/>
            <person name="Bashyal P."/>
            <person name="Kim T.-S."/>
            <person name="Lee W.-H."/>
            <person name="Kawkins C."/>
            <person name="Kim C.-K."/>
            <person name="Kim J.S."/>
            <person name="Ahn B.O."/>
            <person name="Rhee S.Y."/>
            <person name="Sohng J.K."/>
        </authorList>
    </citation>
    <scope>NUCLEOTIDE SEQUENCE</scope>
    <source>
        <tissue evidence="1">Leaf</tissue>
    </source>
</reference>
<evidence type="ECO:0000313" key="2">
    <source>
        <dbReference type="Proteomes" id="UP000634136"/>
    </source>
</evidence>
<protein>
    <submittedName>
        <fullName evidence="1">Uncharacterized protein</fullName>
    </submittedName>
</protein>